<dbReference type="InterPro" id="IPR050768">
    <property type="entry name" value="UPF0353/GerABKA_families"/>
</dbReference>
<evidence type="ECO:0000256" key="3">
    <source>
        <dbReference type="SAM" id="Phobius"/>
    </source>
</evidence>
<dbReference type="GO" id="GO:0016020">
    <property type="term" value="C:membrane"/>
    <property type="evidence" value="ECO:0007669"/>
    <property type="project" value="InterPro"/>
</dbReference>
<name>A0A9X3TNP0_9BACL</name>
<keyword evidence="5" id="KW-1185">Reference proteome</keyword>
<keyword evidence="3" id="KW-0812">Transmembrane</keyword>
<accession>A0A9X3TNP0</accession>
<dbReference type="InterPro" id="IPR004995">
    <property type="entry name" value="Spore_Ger"/>
</dbReference>
<feature type="transmembrane region" description="Helical" evidence="3">
    <location>
        <begin position="258"/>
        <end position="279"/>
    </location>
</feature>
<keyword evidence="3" id="KW-1133">Transmembrane helix</keyword>
<protein>
    <submittedName>
        <fullName evidence="4">Spore germination protein</fullName>
    </submittedName>
</protein>
<gene>
    <name evidence="4" type="ORF">O3V59_05690</name>
</gene>
<dbReference type="PANTHER" id="PTHR22550:SF5">
    <property type="entry name" value="LEUCINE ZIPPER PROTEIN 4"/>
    <property type="match status" value="1"/>
</dbReference>
<dbReference type="EMBL" id="JAPYYP010000004">
    <property type="protein sequence ID" value="MDA5107841.1"/>
    <property type="molecule type" value="Genomic_DNA"/>
</dbReference>
<evidence type="ECO:0000256" key="1">
    <source>
        <dbReference type="ARBA" id="ARBA00005278"/>
    </source>
</evidence>
<dbReference type="PIRSF" id="PIRSF005690">
    <property type="entry name" value="GerBA"/>
    <property type="match status" value="1"/>
</dbReference>
<comment type="similarity">
    <text evidence="1">Belongs to the GerABKA family.</text>
</comment>
<feature type="transmembrane region" description="Helical" evidence="3">
    <location>
        <begin position="393"/>
        <end position="413"/>
    </location>
</feature>
<dbReference type="PANTHER" id="PTHR22550">
    <property type="entry name" value="SPORE GERMINATION PROTEIN"/>
    <property type="match status" value="1"/>
</dbReference>
<sequence>MNILRRLFPAMFSAFHAKDEPAHGDEQTRTDSSLSVEELQKRFCHVHDACVKELQVNAQAVTLFYVRSLIDAEQLREGILLPLVHGDYDCASRAIISDQVKPVPNLEKAIEQTLQGAVIVFGEGQVFAVHIPSTISRSIESSEQEAIVYGPKDSLSEQLDQNLTMIRRRLPVPELKYCLFTLGTLSKTNVALLYIEGIANPENIRLAFEKTSNIDFDVFFDSSHVSAFLEDHMGSVFPQFQQTDRPDAVAAALASGKIVWLVANTPFALIAPVTFFDLFQSPEDYIHRWMVSSFLRSLRFFAFLFAIVLTPVYVALTMHHYYSIPLEVLYLLMESRSEIPFTPIWEAMFMLLTLEILKEASLRMPTKSGQTLGIVGGIVVGQASVEANVASNILIIHIAVSAIASFLVPNYLMTNSSKLIQFALLILAAWLGMWGIIFGMVWVLIHLTGLTSLKQPYFAPLTPMYWRDWKDTIVRLPLKMMKQRPGHLRPVAKSRMKKEIR</sequence>
<dbReference type="AlphaFoldDB" id="A0A9X3TNP0"/>
<evidence type="ECO:0000313" key="5">
    <source>
        <dbReference type="Proteomes" id="UP001151071"/>
    </source>
</evidence>
<organism evidence="4 5">
    <name type="scientific">Brevibacillus thermoruber</name>
    <dbReference type="NCBI Taxonomy" id="33942"/>
    <lineage>
        <taxon>Bacteria</taxon>
        <taxon>Bacillati</taxon>
        <taxon>Bacillota</taxon>
        <taxon>Bacilli</taxon>
        <taxon>Bacillales</taxon>
        <taxon>Paenibacillaceae</taxon>
        <taxon>Brevibacillus</taxon>
    </lineage>
</organism>
<evidence type="ECO:0000256" key="2">
    <source>
        <dbReference type="ARBA" id="ARBA00023136"/>
    </source>
</evidence>
<dbReference type="RefSeq" id="WP_271139653.1">
    <property type="nucleotide sequence ID" value="NZ_JAPYYP010000004.1"/>
</dbReference>
<dbReference type="GO" id="GO:0009847">
    <property type="term" value="P:spore germination"/>
    <property type="evidence" value="ECO:0007669"/>
    <property type="project" value="InterPro"/>
</dbReference>
<reference evidence="4" key="1">
    <citation type="submission" date="2022-12" db="EMBL/GenBank/DDBJ databases">
        <title>Draft genome sequence of the thermophilic strain Brevibacillus thermoruber HT42, isolated from Los Humeros, Puebla, Mexico, with biotechnological potential.</title>
        <authorList>
            <person name="Lara Sanchez J."/>
            <person name="Solis Palacios R."/>
            <person name="Bustos Baena A.S."/>
            <person name="Ruz Baez A.E."/>
            <person name="Espinosa Luna G."/>
            <person name="Oliart Ros R.M."/>
        </authorList>
    </citation>
    <scope>NUCLEOTIDE SEQUENCE</scope>
    <source>
        <strain evidence="4">HT42</strain>
    </source>
</reference>
<keyword evidence="2 3" id="KW-0472">Membrane</keyword>
<feature type="transmembrane region" description="Helical" evidence="3">
    <location>
        <begin position="419"/>
        <end position="445"/>
    </location>
</feature>
<evidence type="ECO:0000313" key="4">
    <source>
        <dbReference type="EMBL" id="MDA5107841.1"/>
    </source>
</evidence>
<feature type="transmembrane region" description="Helical" evidence="3">
    <location>
        <begin position="300"/>
        <end position="319"/>
    </location>
</feature>
<dbReference type="Proteomes" id="UP001151071">
    <property type="component" value="Unassembled WGS sequence"/>
</dbReference>
<comment type="caution">
    <text evidence="4">The sequence shown here is derived from an EMBL/GenBank/DDBJ whole genome shotgun (WGS) entry which is preliminary data.</text>
</comment>
<dbReference type="Pfam" id="PF03323">
    <property type="entry name" value="GerA"/>
    <property type="match status" value="1"/>
</dbReference>
<proteinExistence type="inferred from homology"/>